<gene>
    <name evidence="2" type="ORF">BCR37DRAFT_380588</name>
</gene>
<feature type="signal peptide" evidence="1">
    <location>
        <begin position="1"/>
        <end position="25"/>
    </location>
</feature>
<keyword evidence="1" id="KW-0732">Signal</keyword>
<feature type="non-terminal residue" evidence="2">
    <location>
        <position position="1"/>
    </location>
</feature>
<keyword evidence="3" id="KW-1185">Reference proteome</keyword>
<reference evidence="2 3" key="1">
    <citation type="submission" date="2016-07" db="EMBL/GenBank/DDBJ databases">
        <title>Pervasive Adenine N6-methylation of Active Genes in Fungi.</title>
        <authorList>
            <consortium name="DOE Joint Genome Institute"/>
            <person name="Mondo S.J."/>
            <person name="Dannebaum R.O."/>
            <person name="Kuo R.C."/>
            <person name="Labutti K."/>
            <person name="Haridas S."/>
            <person name="Kuo A."/>
            <person name="Salamov A."/>
            <person name="Ahrendt S.R."/>
            <person name="Lipzen A."/>
            <person name="Sullivan W."/>
            <person name="Andreopoulos W.B."/>
            <person name="Clum A."/>
            <person name="Lindquist E."/>
            <person name="Daum C."/>
            <person name="Ramamoorthy G.K."/>
            <person name="Gryganskyi A."/>
            <person name="Culley D."/>
            <person name="Magnuson J.K."/>
            <person name="James T.Y."/>
            <person name="O'Malley M.A."/>
            <person name="Stajich J.E."/>
            <person name="Spatafora J.W."/>
            <person name="Visel A."/>
            <person name="Grigoriev I.V."/>
        </authorList>
    </citation>
    <scope>NUCLEOTIDE SEQUENCE [LARGE SCALE GENOMIC DNA]</scope>
    <source>
        <strain evidence="2 3">12-1054</strain>
    </source>
</reference>
<name>A0A1Y2FAB2_PROLT</name>
<accession>A0A1Y2FAB2</accession>
<comment type="caution">
    <text evidence="2">The sequence shown here is derived from an EMBL/GenBank/DDBJ whole genome shotgun (WGS) entry which is preliminary data.</text>
</comment>
<organism evidence="2 3">
    <name type="scientific">Protomyces lactucae-debilis</name>
    <dbReference type="NCBI Taxonomy" id="2754530"/>
    <lineage>
        <taxon>Eukaryota</taxon>
        <taxon>Fungi</taxon>
        <taxon>Dikarya</taxon>
        <taxon>Ascomycota</taxon>
        <taxon>Taphrinomycotina</taxon>
        <taxon>Taphrinomycetes</taxon>
        <taxon>Taphrinales</taxon>
        <taxon>Protomycetaceae</taxon>
        <taxon>Protomyces</taxon>
    </lineage>
</organism>
<dbReference type="EMBL" id="MCFI01000012">
    <property type="protein sequence ID" value="ORY80813.1"/>
    <property type="molecule type" value="Genomic_DNA"/>
</dbReference>
<evidence type="ECO:0000313" key="2">
    <source>
        <dbReference type="EMBL" id="ORY80813.1"/>
    </source>
</evidence>
<dbReference type="Proteomes" id="UP000193685">
    <property type="component" value="Unassembled WGS sequence"/>
</dbReference>
<feature type="chain" id="PRO_5012440729" evidence="1">
    <location>
        <begin position="26"/>
        <end position="244"/>
    </location>
</feature>
<evidence type="ECO:0000313" key="3">
    <source>
        <dbReference type="Proteomes" id="UP000193685"/>
    </source>
</evidence>
<dbReference type="RefSeq" id="XP_040724458.1">
    <property type="nucleotide sequence ID" value="XM_040869519.1"/>
</dbReference>
<dbReference type="AlphaFoldDB" id="A0A1Y2FAB2"/>
<proteinExistence type="predicted"/>
<protein>
    <submittedName>
        <fullName evidence="2">Uncharacterized protein</fullName>
    </submittedName>
</protein>
<dbReference type="GeneID" id="63786118"/>
<sequence>MIGGFIASIIFNSLLLCFTTTATRAEGLAGIASGSKRPLSAVGAPSKGGVRPQKTNIPKTAIDPECRTVSIGYQHLYRKPIEKPSTAQQSQSIAAVETSVTSNLSPQSKPTPTLMLPKKCQDACKIEINAFKDQLLGVFRKYRHPANCWDTTDLTIIDRNGTAMEQFCPGKCALPVFCMCQLSLIVHHQHNATKAELKEAQRNPNPNRASICDMKTFPKGLGGAMKHSLFQTWEVIFYLNRQKY</sequence>
<evidence type="ECO:0000256" key="1">
    <source>
        <dbReference type="SAM" id="SignalP"/>
    </source>
</evidence>